<evidence type="ECO:0000313" key="3">
    <source>
        <dbReference type="Proteomes" id="UP000284706"/>
    </source>
</evidence>
<name>A0A409YWL5_9AGAR</name>
<comment type="caution">
    <text evidence="2">The sequence shown here is derived from an EMBL/GenBank/DDBJ whole genome shotgun (WGS) entry which is preliminary data.</text>
</comment>
<keyword evidence="3" id="KW-1185">Reference proteome</keyword>
<proteinExistence type="predicted"/>
<feature type="region of interest" description="Disordered" evidence="1">
    <location>
        <begin position="309"/>
        <end position="345"/>
    </location>
</feature>
<accession>A0A409YWL5</accession>
<feature type="compositionally biased region" description="Low complexity" evidence="1">
    <location>
        <begin position="135"/>
        <end position="150"/>
    </location>
</feature>
<feature type="compositionally biased region" description="Basic and acidic residues" evidence="1">
    <location>
        <begin position="285"/>
        <end position="294"/>
    </location>
</feature>
<reference evidence="2 3" key="1">
    <citation type="journal article" date="2018" name="Evol. Lett.">
        <title>Horizontal gene cluster transfer increased hallucinogenic mushroom diversity.</title>
        <authorList>
            <person name="Reynolds H.T."/>
            <person name="Vijayakumar V."/>
            <person name="Gluck-Thaler E."/>
            <person name="Korotkin H.B."/>
            <person name="Matheny P.B."/>
            <person name="Slot J.C."/>
        </authorList>
    </citation>
    <scope>NUCLEOTIDE SEQUENCE [LARGE SCALE GENOMIC DNA]</scope>
    <source>
        <strain evidence="2 3">SRW20</strain>
    </source>
</reference>
<dbReference type="OrthoDB" id="3270804at2759"/>
<gene>
    <name evidence="2" type="ORF">CVT26_013740</name>
</gene>
<evidence type="ECO:0000313" key="2">
    <source>
        <dbReference type="EMBL" id="PPR07424.1"/>
    </source>
</evidence>
<dbReference type="AlphaFoldDB" id="A0A409YWL5"/>
<protein>
    <submittedName>
        <fullName evidence="2">Uncharacterized protein</fullName>
    </submittedName>
</protein>
<dbReference type="EMBL" id="NHYE01000131">
    <property type="protein sequence ID" value="PPR07424.1"/>
    <property type="molecule type" value="Genomic_DNA"/>
</dbReference>
<feature type="region of interest" description="Disordered" evidence="1">
    <location>
        <begin position="213"/>
        <end position="233"/>
    </location>
</feature>
<feature type="region of interest" description="Disordered" evidence="1">
    <location>
        <begin position="249"/>
        <end position="294"/>
    </location>
</feature>
<evidence type="ECO:0000256" key="1">
    <source>
        <dbReference type="SAM" id="MobiDB-lite"/>
    </source>
</evidence>
<feature type="region of interest" description="Disordered" evidence="1">
    <location>
        <begin position="62"/>
        <end position="152"/>
    </location>
</feature>
<sequence>WEFFPSIFKTGVYFGRFRVQECTHGETLEAGPLVKGVSDALHQSFSSEAQARRCFAQAQARGETRIVDSDASPRTQTRRAVVGRNSPSSESLLSSIRLPANDSFSVQSSHHRSISRTETSESSTHASRQAGPFQSSTLSLSRSSTEPSSRNTRLEAIESYFPKNRVNPVSTAVRAHATWGSTMSSPAITPATRQSHFQSSNVVVKTPTWLTSYPRRPKHPHSQPLSPLNNEDLPVVSENWSEGIERASMTPTGHAESPGHLSSVGDSSIYLQSPRPESLGPETAYGHDIDPRSPILRRDQVPELAFSNALVFSRPSPMPRAGKLPSLNGETWEPPKASLLFKSSS</sequence>
<feature type="compositionally biased region" description="Low complexity" evidence="1">
    <location>
        <begin position="116"/>
        <end position="128"/>
    </location>
</feature>
<dbReference type="Proteomes" id="UP000284706">
    <property type="component" value="Unassembled WGS sequence"/>
</dbReference>
<organism evidence="2 3">
    <name type="scientific">Gymnopilus dilepis</name>
    <dbReference type="NCBI Taxonomy" id="231916"/>
    <lineage>
        <taxon>Eukaryota</taxon>
        <taxon>Fungi</taxon>
        <taxon>Dikarya</taxon>
        <taxon>Basidiomycota</taxon>
        <taxon>Agaricomycotina</taxon>
        <taxon>Agaricomycetes</taxon>
        <taxon>Agaricomycetidae</taxon>
        <taxon>Agaricales</taxon>
        <taxon>Agaricineae</taxon>
        <taxon>Hymenogastraceae</taxon>
        <taxon>Gymnopilus</taxon>
    </lineage>
</organism>
<dbReference type="InParanoid" id="A0A409YWL5"/>
<dbReference type="STRING" id="231916.A0A409YWL5"/>
<feature type="compositionally biased region" description="Low complexity" evidence="1">
    <location>
        <begin position="86"/>
        <end position="95"/>
    </location>
</feature>
<feature type="non-terminal residue" evidence="2">
    <location>
        <position position="1"/>
    </location>
</feature>